<proteinExistence type="predicted"/>
<dbReference type="Gramene" id="KMS93434">
    <property type="protein sequence ID" value="KMS93434"/>
    <property type="gene ID" value="BVRB_031520"/>
</dbReference>
<feature type="region of interest" description="Disordered" evidence="1">
    <location>
        <begin position="165"/>
        <end position="198"/>
    </location>
</feature>
<evidence type="ECO:0000256" key="1">
    <source>
        <dbReference type="SAM" id="MobiDB-lite"/>
    </source>
</evidence>
<reference evidence="2 3" key="1">
    <citation type="journal article" date="2014" name="Nature">
        <title>The genome of the recently domesticated crop plant sugar beet (Beta vulgaris).</title>
        <authorList>
            <person name="Dohm J.C."/>
            <person name="Minoche A.E."/>
            <person name="Holtgrawe D."/>
            <person name="Capella-Gutierrez S."/>
            <person name="Zakrzewski F."/>
            <person name="Tafer H."/>
            <person name="Rupp O."/>
            <person name="Sorensen T.R."/>
            <person name="Stracke R."/>
            <person name="Reinhardt R."/>
            <person name="Goesmann A."/>
            <person name="Kraft T."/>
            <person name="Schulz B."/>
            <person name="Stadler P.F."/>
            <person name="Schmidt T."/>
            <person name="Gabaldon T."/>
            <person name="Lehrach H."/>
            <person name="Weisshaar B."/>
            <person name="Himmelbauer H."/>
        </authorList>
    </citation>
    <scope>NUCLEOTIDE SEQUENCE [LARGE SCALE GENOMIC DNA]</scope>
    <source>
        <tissue evidence="2">Taproot</tissue>
    </source>
</reference>
<evidence type="ECO:0000313" key="3">
    <source>
        <dbReference type="Proteomes" id="UP000035740"/>
    </source>
</evidence>
<name>A0A0J8AX68_BETVV</name>
<dbReference type="Proteomes" id="UP000035740">
    <property type="component" value="Unassembled WGS sequence"/>
</dbReference>
<dbReference type="AlphaFoldDB" id="A0A0J8AX68"/>
<evidence type="ECO:0000313" key="2">
    <source>
        <dbReference type="EMBL" id="KMS93434.1"/>
    </source>
</evidence>
<sequence length="198" mass="22336">MCRLMVASGESTNSCRLRRSPGRLIRTERRLRRLCGKNSVVAVRFSEPRPAAMTSSMMYFQPSSTLPATYRLPTGVTCEVFDHDLTPVGFRLFLSTLTNALAFSCSRSPSPEALLTGWYVIRSTDKELTCDIAEYDVGTYSRFCLDHKYLYVVFRRHDPTFVPAAIQSPSDQDVSDEEMQSIDSVRADEEDVAVRSPK</sequence>
<feature type="non-terminal residue" evidence="2">
    <location>
        <position position="198"/>
    </location>
</feature>
<gene>
    <name evidence="2" type="ORF">BVRB_031520</name>
</gene>
<keyword evidence="3" id="KW-1185">Reference proteome</keyword>
<dbReference type="EMBL" id="KQ102784">
    <property type="protein sequence ID" value="KMS93434.1"/>
    <property type="molecule type" value="Genomic_DNA"/>
</dbReference>
<organism evidence="2 3">
    <name type="scientific">Beta vulgaris subsp. vulgaris</name>
    <name type="common">Beet</name>
    <dbReference type="NCBI Taxonomy" id="3555"/>
    <lineage>
        <taxon>Eukaryota</taxon>
        <taxon>Viridiplantae</taxon>
        <taxon>Streptophyta</taxon>
        <taxon>Embryophyta</taxon>
        <taxon>Tracheophyta</taxon>
        <taxon>Spermatophyta</taxon>
        <taxon>Magnoliopsida</taxon>
        <taxon>eudicotyledons</taxon>
        <taxon>Gunneridae</taxon>
        <taxon>Pentapetalae</taxon>
        <taxon>Caryophyllales</taxon>
        <taxon>Chenopodiaceae</taxon>
        <taxon>Betoideae</taxon>
        <taxon>Beta</taxon>
    </lineage>
</organism>
<accession>A0A0J8AX68</accession>
<protein>
    <submittedName>
        <fullName evidence="2">Uncharacterized protein</fullName>
    </submittedName>
</protein>